<dbReference type="Gene3D" id="3.40.50.300">
    <property type="entry name" value="P-loop containing nucleotide triphosphate hydrolases"/>
    <property type="match status" value="1"/>
</dbReference>
<dbReference type="CDD" id="cd18793">
    <property type="entry name" value="SF2_C_SNF"/>
    <property type="match status" value="1"/>
</dbReference>
<dbReference type="CDD" id="cd18008">
    <property type="entry name" value="DEXDc_SHPRH-like"/>
    <property type="match status" value="1"/>
</dbReference>
<evidence type="ECO:0000259" key="4">
    <source>
        <dbReference type="Pfam" id="PF00176"/>
    </source>
</evidence>
<dbReference type="AlphaFoldDB" id="A0A430LIY1"/>
<dbReference type="GO" id="GO:0005524">
    <property type="term" value="F:ATP binding"/>
    <property type="evidence" value="ECO:0007669"/>
    <property type="project" value="UniProtKB-KW"/>
</dbReference>
<protein>
    <recommendedName>
        <fullName evidence="4">SNF2 N-terminal domain-containing protein</fullName>
    </recommendedName>
</protein>
<dbReference type="GO" id="GO:0016787">
    <property type="term" value="F:hydrolase activity"/>
    <property type="evidence" value="ECO:0007669"/>
    <property type="project" value="UniProtKB-KW"/>
</dbReference>
<evidence type="ECO:0000256" key="2">
    <source>
        <dbReference type="ARBA" id="ARBA00022801"/>
    </source>
</evidence>
<feature type="domain" description="SNF2 N-terminal" evidence="4">
    <location>
        <begin position="171"/>
        <end position="340"/>
    </location>
</feature>
<dbReference type="InterPro" id="IPR027417">
    <property type="entry name" value="P-loop_NTPase"/>
</dbReference>
<dbReference type="InterPro" id="IPR049730">
    <property type="entry name" value="SNF2/RAD54-like_C"/>
</dbReference>
<organism evidence="5 6">
    <name type="scientific">Fusarium euwallaceae</name>
    <dbReference type="NCBI Taxonomy" id="1147111"/>
    <lineage>
        <taxon>Eukaryota</taxon>
        <taxon>Fungi</taxon>
        <taxon>Dikarya</taxon>
        <taxon>Ascomycota</taxon>
        <taxon>Pezizomycotina</taxon>
        <taxon>Sordariomycetes</taxon>
        <taxon>Hypocreomycetidae</taxon>
        <taxon>Hypocreales</taxon>
        <taxon>Nectriaceae</taxon>
        <taxon>Fusarium</taxon>
        <taxon>Fusarium solani species complex</taxon>
    </lineage>
</organism>
<gene>
    <name evidence="5" type="ORF">BHE90_009822</name>
</gene>
<dbReference type="Pfam" id="PF00176">
    <property type="entry name" value="SNF2-rel_dom"/>
    <property type="match status" value="2"/>
</dbReference>
<reference evidence="5 6" key="1">
    <citation type="submission" date="2017-06" db="EMBL/GenBank/DDBJ databases">
        <title>Comparative genomic analysis of Ambrosia Fusariam Clade fungi.</title>
        <authorList>
            <person name="Stajich J.E."/>
            <person name="Carrillo J."/>
            <person name="Kijimoto T."/>
            <person name="Eskalen A."/>
            <person name="O'Donnell K."/>
            <person name="Kasson M."/>
        </authorList>
    </citation>
    <scope>NUCLEOTIDE SEQUENCE [LARGE SCALE GENOMIC DNA]</scope>
    <source>
        <strain evidence="5 6">UCR1854</strain>
    </source>
</reference>
<comment type="caution">
    <text evidence="5">The sequence shown here is derived from an EMBL/GenBank/DDBJ whole genome shotgun (WGS) entry which is preliminary data.</text>
</comment>
<dbReference type="PANTHER" id="PTHR45626">
    <property type="entry name" value="TRANSCRIPTION TERMINATION FACTOR 2-RELATED"/>
    <property type="match status" value="1"/>
</dbReference>
<dbReference type="Gene3D" id="3.40.50.10810">
    <property type="entry name" value="Tandem AAA-ATPase domain"/>
    <property type="match status" value="2"/>
</dbReference>
<dbReference type="GO" id="GO:0005634">
    <property type="term" value="C:nucleus"/>
    <property type="evidence" value="ECO:0007669"/>
    <property type="project" value="TreeGrafter"/>
</dbReference>
<evidence type="ECO:0000313" key="6">
    <source>
        <dbReference type="Proteomes" id="UP000287124"/>
    </source>
</evidence>
<dbReference type="InterPro" id="IPR038718">
    <property type="entry name" value="SNF2-like_sf"/>
</dbReference>
<dbReference type="GO" id="GO:0006281">
    <property type="term" value="P:DNA repair"/>
    <property type="evidence" value="ECO:0007669"/>
    <property type="project" value="TreeGrafter"/>
</dbReference>
<dbReference type="InterPro" id="IPR000330">
    <property type="entry name" value="SNF2_N"/>
</dbReference>
<keyword evidence="6" id="KW-1185">Reference proteome</keyword>
<evidence type="ECO:0000313" key="5">
    <source>
        <dbReference type="EMBL" id="RTE75698.1"/>
    </source>
</evidence>
<accession>A0A430LIY1</accession>
<keyword evidence="2" id="KW-0378">Hydrolase</keyword>
<keyword evidence="3" id="KW-0067">ATP-binding</keyword>
<evidence type="ECO:0000256" key="3">
    <source>
        <dbReference type="ARBA" id="ARBA00022840"/>
    </source>
</evidence>
<dbReference type="Proteomes" id="UP000287124">
    <property type="component" value="Unassembled WGS sequence"/>
</dbReference>
<dbReference type="GO" id="GO:0008094">
    <property type="term" value="F:ATP-dependent activity, acting on DNA"/>
    <property type="evidence" value="ECO:0007669"/>
    <property type="project" value="TreeGrafter"/>
</dbReference>
<feature type="domain" description="SNF2 N-terminal" evidence="4">
    <location>
        <begin position="47"/>
        <end position="149"/>
    </location>
</feature>
<proteinExistence type="predicted"/>
<dbReference type="PANTHER" id="PTHR45626:SF22">
    <property type="entry name" value="DNA REPAIR PROTEIN RAD5"/>
    <property type="match status" value="1"/>
</dbReference>
<keyword evidence="1" id="KW-0547">Nucleotide-binding</keyword>
<dbReference type="SUPFAM" id="SSF52540">
    <property type="entry name" value="P-loop containing nucleoside triphosphate hydrolases"/>
    <property type="match status" value="2"/>
</dbReference>
<name>A0A430LIY1_9HYPO</name>
<dbReference type="InterPro" id="IPR050628">
    <property type="entry name" value="SNF2_RAD54_helicase_TF"/>
</dbReference>
<dbReference type="EMBL" id="MIKF01000177">
    <property type="protein sequence ID" value="RTE75698.1"/>
    <property type="molecule type" value="Genomic_DNA"/>
</dbReference>
<sequence length="558" mass="61942">MPPPGEPGSEKVCFGVVPSIAARCNSTMSLNTPSSPFPVRIMSCERHQKQALTFMLRREQGWAFYDERPDVWEMIDTDQGRIFLNRISNAHQSEEPPQCYGGIIADPAGLGKTLTMIALAATDMERSDTDMDTSEDGQLNVPATLIVVPPPCKLNPLSAEWSSGNGSGSSTLFSVRWRRIILDEAHLIRNVSSNISQAVCALESKSRWAVTSTPILARLGDLATLFKFIRAHPYTNHRCFDADISRLWKSSHYEEAIKRLKRLSACMLLRRPKGSIDLPARRDMQCLVNFSIEEEAVYDNLRQKIDLSIERALHGDSGSSQAGIYVNILQQIESLRLVCNLGLHNSMRYGQVPLASLEDGNWANIAQETFNLQRALGPLSCSQCRSTLEIAETPLEHPSVPQQNAQFSSCLKFVCTDCTQRFFQVGYAVECGHSCPTAAISTESSVLESTLDEVQQQTRPTYRGLSSKVGALITDINALPRQEKCIVFSAWRVTLDMVEAGLEQASISNVRFDGKVPQSDRQNIVETFMTDPSIRVMLLTLYCDTAGQVFTTFSQVDA</sequence>
<evidence type="ECO:0000256" key="1">
    <source>
        <dbReference type="ARBA" id="ARBA00022741"/>
    </source>
</evidence>